<feature type="compositionally biased region" description="Pro residues" evidence="1">
    <location>
        <begin position="153"/>
        <end position="164"/>
    </location>
</feature>
<protein>
    <recommendedName>
        <fullName evidence="4">F-box domain-containing protein</fullName>
    </recommendedName>
</protein>
<dbReference type="OrthoDB" id="10344523at2759"/>
<dbReference type="AlphaFoldDB" id="A0A6A6ZCE5"/>
<sequence length="424" mass="47856">MDHMTPLPDELHLMILSFIDPRDWHVSKYGNYRLVAKKYAHVGAQVMFESFQFRPTVRALERMENILGVGLGKYFKMLDYEGEVREEEGEEGHGEENYGEDGEEEDVDGEEEDVDGEEEDVDGEKEIVDGDEEMENVSDNQDDDNDNDDEPPPHLLHPPPPPSPLQTTVFTKVLTSFHAAQSPINHIGAQQLHPSVFPLPSTFTLFLANLTQLDLSIDISTAYPIPGMGLRALVASIPSLEGLHLRFANDQRWHDTGRDPPALRDIVPLEDGAGWKRMKSISLTYVTTTEAELIKLLTALPHTLTCFHFEHIKLVQNTLSQLQRSFETEAQQKRWQKPAWRRIFELIENMGSLRHATLTSLRRYTHDRRSDGEGVRHVQMRDGRSVEVVTDLGGWLDSGEESGGEDEEDDVDGHAGHDGILPPG</sequence>
<proteinExistence type="predicted"/>
<feature type="region of interest" description="Disordered" evidence="1">
    <location>
        <begin position="394"/>
        <end position="424"/>
    </location>
</feature>
<feature type="compositionally biased region" description="Acidic residues" evidence="1">
    <location>
        <begin position="398"/>
        <end position="411"/>
    </location>
</feature>
<evidence type="ECO:0000313" key="3">
    <source>
        <dbReference type="Proteomes" id="UP000799424"/>
    </source>
</evidence>
<dbReference type="EMBL" id="MU006249">
    <property type="protein sequence ID" value="KAF2818791.1"/>
    <property type="molecule type" value="Genomic_DNA"/>
</dbReference>
<dbReference type="Proteomes" id="UP000799424">
    <property type="component" value="Unassembled WGS sequence"/>
</dbReference>
<accession>A0A6A6ZCE5</accession>
<feature type="region of interest" description="Disordered" evidence="1">
    <location>
        <begin position="84"/>
        <end position="166"/>
    </location>
</feature>
<name>A0A6A6ZCE5_9PLEO</name>
<evidence type="ECO:0008006" key="4">
    <source>
        <dbReference type="Google" id="ProtNLM"/>
    </source>
</evidence>
<evidence type="ECO:0000256" key="1">
    <source>
        <dbReference type="SAM" id="MobiDB-lite"/>
    </source>
</evidence>
<evidence type="ECO:0000313" key="2">
    <source>
        <dbReference type="EMBL" id="KAF2818791.1"/>
    </source>
</evidence>
<gene>
    <name evidence="2" type="ORF">CC86DRAFT_460922</name>
</gene>
<feature type="compositionally biased region" description="Acidic residues" evidence="1">
    <location>
        <begin position="97"/>
        <end position="150"/>
    </location>
</feature>
<reference evidence="2" key="1">
    <citation type="journal article" date="2020" name="Stud. Mycol.">
        <title>101 Dothideomycetes genomes: a test case for predicting lifestyles and emergence of pathogens.</title>
        <authorList>
            <person name="Haridas S."/>
            <person name="Albert R."/>
            <person name="Binder M."/>
            <person name="Bloem J."/>
            <person name="Labutti K."/>
            <person name="Salamov A."/>
            <person name="Andreopoulos B."/>
            <person name="Baker S."/>
            <person name="Barry K."/>
            <person name="Bills G."/>
            <person name="Bluhm B."/>
            <person name="Cannon C."/>
            <person name="Castanera R."/>
            <person name="Culley D."/>
            <person name="Daum C."/>
            <person name="Ezra D."/>
            <person name="Gonzalez J."/>
            <person name="Henrissat B."/>
            <person name="Kuo A."/>
            <person name="Liang C."/>
            <person name="Lipzen A."/>
            <person name="Lutzoni F."/>
            <person name="Magnuson J."/>
            <person name="Mondo S."/>
            <person name="Nolan M."/>
            <person name="Ohm R."/>
            <person name="Pangilinan J."/>
            <person name="Park H.-J."/>
            <person name="Ramirez L."/>
            <person name="Alfaro M."/>
            <person name="Sun H."/>
            <person name="Tritt A."/>
            <person name="Yoshinaga Y."/>
            <person name="Zwiers L.-H."/>
            <person name="Turgeon B."/>
            <person name="Goodwin S."/>
            <person name="Spatafora J."/>
            <person name="Crous P."/>
            <person name="Grigoriev I."/>
        </authorList>
    </citation>
    <scope>NUCLEOTIDE SEQUENCE</scope>
    <source>
        <strain evidence="2">CBS 113818</strain>
    </source>
</reference>
<keyword evidence="3" id="KW-1185">Reference proteome</keyword>
<organism evidence="2 3">
    <name type="scientific">Ophiobolus disseminans</name>
    <dbReference type="NCBI Taxonomy" id="1469910"/>
    <lineage>
        <taxon>Eukaryota</taxon>
        <taxon>Fungi</taxon>
        <taxon>Dikarya</taxon>
        <taxon>Ascomycota</taxon>
        <taxon>Pezizomycotina</taxon>
        <taxon>Dothideomycetes</taxon>
        <taxon>Pleosporomycetidae</taxon>
        <taxon>Pleosporales</taxon>
        <taxon>Pleosporineae</taxon>
        <taxon>Phaeosphaeriaceae</taxon>
        <taxon>Ophiobolus</taxon>
    </lineage>
</organism>